<dbReference type="GO" id="GO:0003677">
    <property type="term" value="F:DNA binding"/>
    <property type="evidence" value="ECO:0007669"/>
    <property type="project" value="InterPro"/>
</dbReference>
<proteinExistence type="predicted"/>
<evidence type="ECO:0000256" key="1">
    <source>
        <dbReference type="ARBA" id="ARBA00023172"/>
    </source>
</evidence>
<accession>A0A179SXR0</accession>
<dbReference type="InterPro" id="IPR002104">
    <property type="entry name" value="Integrase_catalytic"/>
</dbReference>
<dbReference type="InterPro" id="IPR013762">
    <property type="entry name" value="Integrase-like_cat_sf"/>
</dbReference>
<dbReference type="RefSeq" id="WP_066333670.1">
    <property type="nucleotide sequence ID" value="NZ_LWSG01000020.1"/>
</dbReference>
<dbReference type="OrthoDB" id="9788852at2"/>
<feature type="domain" description="Tyr recombinase" evidence="2">
    <location>
        <begin position="1"/>
        <end position="181"/>
    </location>
</feature>
<evidence type="ECO:0000313" key="4">
    <source>
        <dbReference type="Proteomes" id="UP000078534"/>
    </source>
</evidence>
<reference evidence="4" key="1">
    <citation type="submission" date="2016-04" db="EMBL/GenBank/DDBJ databases">
        <authorList>
            <person name="Lyu Z."/>
            <person name="Lyu W."/>
        </authorList>
    </citation>
    <scope>NUCLEOTIDE SEQUENCE [LARGE SCALE GENOMIC DNA]</scope>
    <source>
        <strain evidence="4">C44</strain>
    </source>
</reference>
<gene>
    <name evidence="3" type="ORF">A6K24_24015</name>
</gene>
<protein>
    <submittedName>
        <fullName evidence="3">DNA integration/recombination/inversion protein</fullName>
    </submittedName>
</protein>
<dbReference type="InterPro" id="IPR050090">
    <property type="entry name" value="Tyrosine_recombinase_XerCD"/>
</dbReference>
<dbReference type="Pfam" id="PF00589">
    <property type="entry name" value="Phage_integrase"/>
    <property type="match status" value="1"/>
</dbReference>
<dbReference type="PANTHER" id="PTHR30349:SF82">
    <property type="entry name" value="INTEGRASE_RECOMBINASE YOEC-RELATED"/>
    <property type="match status" value="1"/>
</dbReference>
<evidence type="ECO:0000313" key="3">
    <source>
        <dbReference type="EMBL" id="OAS85629.1"/>
    </source>
</evidence>
<dbReference type="PROSITE" id="PS51898">
    <property type="entry name" value="TYR_RECOMBINASE"/>
    <property type="match status" value="1"/>
</dbReference>
<dbReference type="SUPFAM" id="SSF56349">
    <property type="entry name" value="DNA breaking-rejoining enzymes"/>
    <property type="match status" value="1"/>
</dbReference>
<evidence type="ECO:0000259" key="2">
    <source>
        <dbReference type="PROSITE" id="PS51898"/>
    </source>
</evidence>
<keyword evidence="4" id="KW-1185">Reference proteome</keyword>
<dbReference type="GO" id="GO:0015074">
    <property type="term" value="P:DNA integration"/>
    <property type="evidence" value="ECO:0007669"/>
    <property type="project" value="InterPro"/>
</dbReference>
<dbReference type="AlphaFoldDB" id="A0A179SXR0"/>
<keyword evidence="1" id="KW-0233">DNA recombination</keyword>
<dbReference type="STRING" id="152268.A6K24_24015"/>
<dbReference type="PANTHER" id="PTHR30349">
    <property type="entry name" value="PHAGE INTEGRASE-RELATED"/>
    <property type="match status" value="1"/>
</dbReference>
<dbReference type="EMBL" id="LWSG01000020">
    <property type="protein sequence ID" value="OAS85629.1"/>
    <property type="molecule type" value="Genomic_DNA"/>
</dbReference>
<comment type="caution">
    <text evidence="3">The sequence shown here is derived from an EMBL/GenBank/DDBJ whole genome shotgun (WGS) entry which is preliminary data.</text>
</comment>
<dbReference type="Proteomes" id="UP000078534">
    <property type="component" value="Unassembled WGS sequence"/>
</dbReference>
<dbReference type="InterPro" id="IPR011010">
    <property type="entry name" value="DNA_brk_join_enz"/>
</dbReference>
<dbReference type="Gene3D" id="1.10.443.10">
    <property type="entry name" value="Intergrase catalytic core"/>
    <property type="match status" value="1"/>
</dbReference>
<sequence length="185" mass="21376">MKTVEAIKDEQQILSIKSYLECRSPRDYCLFMLGINTGIRIHDLLHLHVKDFMTETGEYYHYLQSSVHTNPPVYLNLQVRNALKSCILDGSLDFNDYLFKSRKSNDPITRQQAYRIINEAAKQARINESIGTHTLRKTFGYHAYRKGIAISLIQKRLQHSTPSETRQYIGVTTQSAVQIKLDVNL</sequence>
<organism evidence="3 4">
    <name type="scientific">Metabacillus litoralis</name>
    <dbReference type="NCBI Taxonomy" id="152268"/>
    <lineage>
        <taxon>Bacteria</taxon>
        <taxon>Bacillati</taxon>
        <taxon>Bacillota</taxon>
        <taxon>Bacilli</taxon>
        <taxon>Bacillales</taxon>
        <taxon>Bacillaceae</taxon>
        <taxon>Metabacillus</taxon>
    </lineage>
</organism>
<dbReference type="GO" id="GO:0006310">
    <property type="term" value="P:DNA recombination"/>
    <property type="evidence" value="ECO:0007669"/>
    <property type="project" value="UniProtKB-KW"/>
</dbReference>
<name>A0A179SXR0_9BACI</name>